<dbReference type="GO" id="GO:0005524">
    <property type="term" value="F:ATP binding"/>
    <property type="evidence" value="ECO:0007669"/>
    <property type="project" value="UniProtKB-KW"/>
</dbReference>
<dbReference type="Proteomes" id="UP000078237">
    <property type="component" value="Unassembled WGS sequence"/>
</dbReference>
<feature type="domain" description="AAA+ ATPase" evidence="5">
    <location>
        <begin position="610"/>
        <end position="728"/>
    </location>
</feature>
<dbReference type="EMBL" id="LCTW02000097">
    <property type="protein sequence ID" value="KXX79109.1"/>
    <property type="molecule type" value="Genomic_DNA"/>
</dbReference>
<gene>
    <name evidence="6" type="ORF">MMYC01_204356</name>
</gene>
<evidence type="ECO:0000259" key="5">
    <source>
        <dbReference type="SMART" id="SM00382"/>
    </source>
</evidence>
<dbReference type="OrthoDB" id="2423195at2759"/>
<evidence type="ECO:0000256" key="4">
    <source>
        <dbReference type="SAM" id="MobiDB-lite"/>
    </source>
</evidence>
<dbReference type="InterPro" id="IPR003593">
    <property type="entry name" value="AAA+_ATPase"/>
</dbReference>
<feature type="region of interest" description="Disordered" evidence="4">
    <location>
        <begin position="1125"/>
        <end position="1152"/>
    </location>
</feature>
<organism evidence="6 7">
    <name type="scientific">Madurella mycetomatis</name>
    <dbReference type="NCBI Taxonomy" id="100816"/>
    <lineage>
        <taxon>Eukaryota</taxon>
        <taxon>Fungi</taxon>
        <taxon>Dikarya</taxon>
        <taxon>Ascomycota</taxon>
        <taxon>Pezizomycotina</taxon>
        <taxon>Sordariomycetes</taxon>
        <taxon>Sordariomycetidae</taxon>
        <taxon>Sordariales</taxon>
        <taxon>Sordariales incertae sedis</taxon>
        <taxon>Madurella</taxon>
    </lineage>
</organism>
<feature type="compositionally biased region" description="Basic and acidic residues" evidence="4">
    <location>
        <begin position="976"/>
        <end position="996"/>
    </location>
</feature>
<comment type="caution">
    <text evidence="6">The sequence shown here is derived from an EMBL/GenBank/DDBJ whole genome shotgun (WGS) entry which is preliminary data.</text>
</comment>
<dbReference type="GO" id="GO:0016887">
    <property type="term" value="F:ATP hydrolysis activity"/>
    <property type="evidence" value="ECO:0007669"/>
    <property type="project" value="InterPro"/>
</dbReference>
<feature type="domain" description="AAA+ ATPase" evidence="5">
    <location>
        <begin position="335"/>
        <end position="475"/>
    </location>
</feature>
<dbReference type="InterPro" id="IPR003959">
    <property type="entry name" value="ATPase_AAA_core"/>
</dbReference>
<evidence type="ECO:0000256" key="3">
    <source>
        <dbReference type="ARBA" id="ARBA00022840"/>
    </source>
</evidence>
<dbReference type="SUPFAM" id="SSF52540">
    <property type="entry name" value="P-loop containing nucleoside triphosphate hydrolases"/>
    <property type="match status" value="3"/>
</dbReference>
<dbReference type="CDD" id="cd00009">
    <property type="entry name" value="AAA"/>
    <property type="match status" value="3"/>
</dbReference>
<dbReference type="AlphaFoldDB" id="A0A175W6H0"/>
<dbReference type="SMART" id="SM00382">
    <property type="entry name" value="AAA"/>
    <property type="match status" value="3"/>
</dbReference>
<dbReference type="InterPro" id="IPR041627">
    <property type="entry name" value="AAA_lid_6"/>
</dbReference>
<dbReference type="Gene3D" id="3.40.50.300">
    <property type="entry name" value="P-loop containing nucleotide triphosphate hydrolases"/>
    <property type="match status" value="3"/>
</dbReference>
<accession>A0A175W6H0</accession>
<dbReference type="FunFam" id="3.40.50.300:FF:000216">
    <property type="entry name" value="Type VII secretion ATPase EccA"/>
    <property type="match status" value="1"/>
</dbReference>
<dbReference type="STRING" id="100816.A0A175W6H0"/>
<reference evidence="6 7" key="1">
    <citation type="journal article" date="2016" name="Genome Announc.">
        <title>Genome Sequence of Madurella mycetomatis mm55, Isolated from a Human Mycetoma Case in Sudan.</title>
        <authorList>
            <person name="Smit S."/>
            <person name="Derks M.F."/>
            <person name="Bervoets S."/>
            <person name="Fahal A."/>
            <person name="van Leeuwen W."/>
            <person name="van Belkum A."/>
            <person name="van de Sande W.W."/>
        </authorList>
    </citation>
    <scope>NUCLEOTIDE SEQUENCE [LARGE SCALE GENOMIC DNA]</scope>
    <source>
        <strain evidence="7">mm55</strain>
    </source>
</reference>
<feature type="compositionally biased region" description="Polar residues" evidence="4">
    <location>
        <begin position="961"/>
        <end position="975"/>
    </location>
</feature>
<feature type="domain" description="AAA+ ATPase" evidence="5">
    <location>
        <begin position="44"/>
        <end position="189"/>
    </location>
</feature>
<protein>
    <submittedName>
        <fullName evidence="6">Protein cfxQ</fullName>
    </submittedName>
</protein>
<dbReference type="FunFam" id="1.10.8.60:FF:000160">
    <property type="entry name" value="WGS project CABT00000000 data, contig 2.55"/>
    <property type="match status" value="1"/>
</dbReference>
<dbReference type="PRINTS" id="PR00819">
    <property type="entry name" value="CBXCFQXSUPER"/>
</dbReference>
<feature type="compositionally biased region" description="Basic and acidic residues" evidence="4">
    <location>
        <begin position="941"/>
        <end position="954"/>
    </location>
</feature>
<dbReference type="InterPro" id="IPR050773">
    <property type="entry name" value="CbxX/CfxQ_RuBisCO_ESX"/>
</dbReference>
<comment type="similarity">
    <text evidence="1">Belongs to the CbxX/CfxQ family.</text>
</comment>
<feature type="region of interest" description="Disordered" evidence="4">
    <location>
        <begin position="930"/>
        <end position="1093"/>
    </location>
</feature>
<sequence>MGQTSKILDELMLYQGLEDVKKQFLDIKSKVDICKKQGRNLKQERFNVVFQGNPGTGQSYSSCKTTIARLYANFLVEMGLLEPDSHFKETSGIKVASKGPKGVKKTIKKMIMERNGGALFVDEAYQLTASYIDALGRPALDLLLTSMENHIGSLVVIFVGYKDEMEPFFEHNPGLASRIPYTMHFSDFTDGELWRILRDNINRQYDGRMKVEGGIDGLYMRIAIRRLAQARGSRGFGNARAVENLLARISQRQTQRLARQELQLRPGDRPLDYFLLTKEDLIGPDPFDAAKQCQAWIDLQGLIGLEGVKKCVQSMIGMIKLNYQRELLEKSPLKFSLNQLFVGAPGTGKTTVAKLYGKILADLGYLSRGDVVLKTPADFIGECLGKSEAKTKRILEATVGKILVIDEAYMLDAGDPGKDQDKFKTGVIDTLVSMIQGVPGEDRCIILVGYEDKIRTMFQNVNPGLSRRFPIERPFRFENFTLDQLEQILQYKMREQDLSATADGIRTARDIFERSLMRPNFSNAGEVDSVLATAKMNFETRQSQIPAEKQNSILEAVDFDPEFDRGRQLAFDCRRVLDGRVHSDIVERLASYQNRCIGARQWGLDPRDHVPTNFVFKGFPGTGKTTTAQNMGKLFYNMGFLSTAEVIECSAIDLIGQYVGQTAPKTRKKLNEGIGKVLFIDEAWRLASGTFAAEAVDELIHFLTQPNNQGRMVVILAGFVEEMNRLMAVQPILSGLFPEEVFFDNIPPEDCIKLLARELELSETVTENDFLADPASEAYVKVKRLFKAMRVIPTWSNARDIKNLAKAILGRFLEGSNPTPKQARTLSADHIMACMKYSITQQRQRLRADGNGAVPRQPPIGCTDSAPALGSPQLAPPVSIAPLSVDTCTPGAGGSGACTAGDSINIATSHDTQQDTSLASASLGQISKLKVGGGVGGSQYDRPDDGNAEAKEGDVPAEAGEQSSALRVELQTNATDTKRDGEQRQKKVDDEAKVEDPAQVVTQPKAEEAQPKVEEEKEQPQTQAHPKAEEVQKPATKQQEIQATAEQNTEQHEETNSEEEEDEDDEEDEDEQRPLNVRESNPGRHRHRRKLKNKIRAVKDDFKERLLDLHLRSSLKGRVEAFQTKVRGEEKEDEDEDEDEDYEQGPHVCVNG</sequence>
<dbReference type="Pfam" id="PF17866">
    <property type="entry name" value="AAA_lid_6"/>
    <property type="match status" value="1"/>
</dbReference>
<feature type="compositionally biased region" description="Basic and acidic residues" evidence="4">
    <location>
        <begin position="1005"/>
        <end position="1019"/>
    </location>
</feature>
<proteinExistence type="inferred from homology"/>
<keyword evidence="2" id="KW-0547">Nucleotide-binding</keyword>
<evidence type="ECO:0000313" key="6">
    <source>
        <dbReference type="EMBL" id="KXX79109.1"/>
    </source>
</evidence>
<dbReference type="Gene3D" id="1.10.8.60">
    <property type="match status" value="2"/>
</dbReference>
<evidence type="ECO:0000313" key="7">
    <source>
        <dbReference type="Proteomes" id="UP000078237"/>
    </source>
</evidence>
<dbReference type="VEuPathDB" id="FungiDB:MMYC01_204356"/>
<feature type="region of interest" description="Disordered" evidence="4">
    <location>
        <begin position="845"/>
        <end position="874"/>
    </location>
</feature>
<dbReference type="InterPro" id="IPR000641">
    <property type="entry name" value="CbxX/CfxQ"/>
</dbReference>
<feature type="compositionally biased region" description="Acidic residues" evidence="4">
    <location>
        <begin position="1056"/>
        <end position="1071"/>
    </location>
</feature>
<feature type="compositionally biased region" description="Basic residues" evidence="4">
    <location>
        <begin position="1083"/>
        <end position="1093"/>
    </location>
</feature>
<evidence type="ECO:0000256" key="2">
    <source>
        <dbReference type="ARBA" id="ARBA00022741"/>
    </source>
</evidence>
<dbReference type="PANTHER" id="PTHR43392">
    <property type="entry name" value="AAA-TYPE ATPASE FAMILY PROTEIN / ANKYRIN REPEAT FAMILY PROTEIN"/>
    <property type="match status" value="1"/>
</dbReference>
<dbReference type="InterPro" id="IPR027417">
    <property type="entry name" value="P-loop_NTPase"/>
</dbReference>
<evidence type="ECO:0000256" key="1">
    <source>
        <dbReference type="ARBA" id="ARBA00010378"/>
    </source>
</evidence>
<keyword evidence="7" id="KW-1185">Reference proteome</keyword>
<dbReference type="Pfam" id="PF00004">
    <property type="entry name" value="AAA"/>
    <property type="match status" value="2"/>
</dbReference>
<name>A0A175W6H0_9PEZI</name>
<feature type="compositionally biased region" description="Polar residues" evidence="4">
    <location>
        <begin position="1035"/>
        <end position="1045"/>
    </location>
</feature>
<feature type="compositionally biased region" description="Acidic residues" evidence="4">
    <location>
        <begin position="1131"/>
        <end position="1143"/>
    </location>
</feature>
<keyword evidence="3" id="KW-0067">ATP-binding</keyword>
<dbReference type="PANTHER" id="PTHR43392:SF2">
    <property type="entry name" value="AAA-TYPE ATPASE FAMILY PROTEIN _ ANKYRIN REPEAT FAMILY PROTEIN"/>
    <property type="match status" value="1"/>
</dbReference>